<keyword evidence="1" id="KW-1133">Transmembrane helix</keyword>
<evidence type="ECO:0000313" key="2">
    <source>
        <dbReference type="EMBL" id="QIC66372.1"/>
    </source>
</evidence>
<dbReference type="RefSeq" id="WP_163170893.1">
    <property type="nucleotide sequence ID" value="NZ_CP044463.1"/>
</dbReference>
<evidence type="ECO:0008006" key="4">
    <source>
        <dbReference type="Google" id="ProtNLM"/>
    </source>
</evidence>
<evidence type="ECO:0000256" key="1">
    <source>
        <dbReference type="SAM" id="Phobius"/>
    </source>
</evidence>
<accession>A0AAE7BW14</accession>
<dbReference type="EMBL" id="CP044463">
    <property type="protein sequence ID" value="QIC66372.1"/>
    <property type="molecule type" value="Genomic_DNA"/>
</dbReference>
<sequence length="342" mass="40587">MPIDAVQRSIHIRRKKNEVVFKNIDRLWHLSSDAKSHQDILNGLHPWQGSISLKFENTLPWFLALFGLMQVFSLIIAPHNFWLQCNFALGFGMLFWAYLIYEQERSINDVIEYLEERVLTHKYHLHFQQQPQHISMPLNPRQFIGNLKRLFPVFERGSLRNDISRYASTTWLDDNEQEHQVLLFEYHYVDEIKTIDKNGNTVKLIEQHKNLWGAFVFDVSVQGLAISTSRRPFPSPYRHPWHSSDIRTNQRLKFYGTDPMQMAKQLSPGFVLRLSQFFQYREGDLIFHPQQRVLCYLGPHDIFNAPERKQNIQDISALRGHLRTFKLVELEKLQTDLIQFLK</sequence>
<dbReference type="Proteomes" id="UP000503505">
    <property type="component" value="Chromosome"/>
</dbReference>
<protein>
    <recommendedName>
        <fullName evidence="4">DUF3137 domain-containing protein</fullName>
    </recommendedName>
</protein>
<organism evidence="2 3">
    <name type="scientific">Acinetobacter schindleri</name>
    <dbReference type="NCBI Taxonomy" id="108981"/>
    <lineage>
        <taxon>Bacteria</taxon>
        <taxon>Pseudomonadati</taxon>
        <taxon>Pseudomonadota</taxon>
        <taxon>Gammaproteobacteria</taxon>
        <taxon>Moraxellales</taxon>
        <taxon>Moraxellaceae</taxon>
        <taxon>Acinetobacter</taxon>
    </lineage>
</organism>
<keyword evidence="1" id="KW-0472">Membrane</keyword>
<keyword evidence="1" id="KW-0812">Transmembrane</keyword>
<name>A0AAE7BW14_9GAMM</name>
<dbReference type="AlphaFoldDB" id="A0AAE7BW14"/>
<evidence type="ECO:0000313" key="3">
    <source>
        <dbReference type="Proteomes" id="UP000503505"/>
    </source>
</evidence>
<proteinExistence type="predicted"/>
<gene>
    <name evidence="2" type="ORF">FSC10_02855</name>
</gene>
<reference evidence="2 3" key="1">
    <citation type="submission" date="2019-09" db="EMBL/GenBank/DDBJ databases">
        <title>Non-baumannii Acinetobacter spp. carrying blaNDM-1 isolated in China.</title>
        <authorList>
            <person name="Cui C."/>
            <person name="Chen C."/>
            <person name="Sun J."/>
            <person name="Liu Y."/>
        </authorList>
    </citation>
    <scope>NUCLEOTIDE SEQUENCE [LARGE SCALE GENOMIC DNA]</scope>
    <source>
        <strain evidence="2 3">HZE23-1</strain>
    </source>
</reference>
<feature type="transmembrane region" description="Helical" evidence="1">
    <location>
        <begin position="58"/>
        <end position="75"/>
    </location>
</feature>